<accession>A0A392T2L1</accession>
<feature type="region of interest" description="Disordered" evidence="1">
    <location>
        <begin position="1"/>
        <end position="24"/>
    </location>
</feature>
<keyword evidence="3" id="KW-1185">Reference proteome</keyword>
<organism evidence="2 3">
    <name type="scientific">Trifolium medium</name>
    <dbReference type="NCBI Taxonomy" id="97028"/>
    <lineage>
        <taxon>Eukaryota</taxon>
        <taxon>Viridiplantae</taxon>
        <taxon>Streptophyta</taxon>
        <taxon>Embryophyta</taxon>
        <taxon>Tracheophyta</taxon>
        <taxon>Spermatophyta</taxon>
        <taxon>Magnoliopsida</taxon>
        <taxon>eudicotyledons</taxon>
        <taxon>Gunneridae</taxon>
        <taxon>Pentapetalae</taxon>
        <taxon>rosids</taxon>
        <taxon>fabids</taxon>
        <taxon>Fabales</taxon>
        <taxon>Fabaceae</taxon>
        <taxon>Papilionoideae</taxon>
        <taxon>50 kb inversion clade</taxon>
        <taxon>NPAAA clade</taxon>
        <taxon>Hologalegina</taxon>
        <taxon>IRL clade</taxon>
        <taxon>Trifolieae</taxon>
        <taxon>Trifolium</taxon>
    </lineage>
</organism>
<dbReference type="Proteomes" id="UP000265520">
    <property type="component" value="Unassembled WGS sequence"/>
</dbReference>
<proteinExistence type="predicted"/>
<evidence type="ECO:0000313" key="2">
    <source>
        <dbReference type="EMBL" id="MCI54734.1"/>
    </source>
</evidence>
<feature type="non-terminal residue" evidence="2">
    <location>
        <position position="1"/>
    </location>
</feature>
<reference evidence="2 3" key="1">
    <citation type="journal article" date="2018" name="Front. Plant Sci.">
        <title>Red Clover (Trifolium pratense) and Zigzag Clover (T. medium) - A Picture of Genomic Similarities and Differences.</title>
        <authorList>
            <person name="Dluhosova J."/>
            <person name="Istvanek J."/>
            <person name="Nedelnik J."/>
            <person name="Repkova J."/>
        </authorList>
    </citation>
    <scope>NUCLEOTIDE SEQUENCE [LARGE SCALE GENOMIC DNA]</scope>
    <source>
        <strain evidence="3">cv. 10/8</strain>
        <tissue evidence="2">Leaf</tissue>
    </source>
</reference>
<name>A0A392T2L1_9FABA</name>
<sequence length="24" mass="2767">HLDSPDNNPNLPWEFNDANKAKVM</sequence>
<keyword evidence="2" id="KW-0830">Ubiquinone</keyword>
<evidence type="ECO:0000313" key="3">
    <source>
        <dbReference type="Proteomes" id="UP000265520"/>
    </source>
</evidence>
<protein>
    <submittedName>
        <fullName evidence="2">NADH dehydrogenase (Ubiquinone) flavoprotein 2 mitochondrial</fullName>
    </submittedName>
</protein>
<comment type="caution">
    <text evidence="2">The sequence shown here is derived from an EMBL/GenBank/DDBJ whole genome shotgun (WGS) entry which is preliminary data.</text>
</comment>
<dbReference type="AlphaFoldDB" id="A0A392T2L1"/>
<evidence type="ECO:0000256" key="1">
    <source>
        <dbReference type="SAM" id="MobiDB-lite"/>
    </source>
</evidence>
<dbReference type="EMBL" id="LXQA010484268">
    <property type="protein sequence ID" value="MCI54734.1"/>
    <property type="molecule type" value="Genomic_DNA"/>
</dbReference>
<feature type="compositionally biased region" description="Polar residues" evidence="1">
    <location>
        <begin position="1"/>
        <end position="10"/>
    </location>
</feature>